<gene>
    <name evidence="1" type="ordered locus">HF1_08950</name>
</gene>
<evidence type="ECO:0000313" key="1">
    <source>
        <dbReference type="EMBL" id="CBY92903.1"/>
    </source>
</evidence>
<accession>E8ZID2</accession>
<dbReference type="Proteomes" id="UP000008637">
    <property type="component" value="Chromosome"/>
</dbReference>
<organism evidence="1 2">
    <name type="scientific">Mycoplasma haemofelis (strain Langford 1)</name>
    <name type="common">Haemobartonella felis</name>
    <dbReference type="NCBI Taxonomy" id="941640"/>
    <lineage>
        <taxon>Bacteria</taxon>
        <taxon>Bacillati</taxon>
        <taxon>Mycoplasmatota</taxon>
        <taxon>Mollicutes</taxon>
        <taxon>Mycoplasmataceae</taxon>
        <taxon>Mycoplasma</taxon>
    </lineage>
</organism>
<dbReference type="OrthoDB" id="9822732at2"/>
<keyword evidence="2" id="KW-1185">Reference proteome</keyword>
<proteinExistence type="predicted"/>
<name>E8ZID2_MYCHL</name>
<dbReference type="KEGG" id="mha:HF1_08950"/>
<dbReference type="HOGENOM" id="CLU_098620_0_0_14"/>
<dbReference type="AlphaFoldDB" id="E8ZID2"/>
<protein>
    <submittedName>
        <fullName evidence="1">Uncharacterized protein</fullName>
    </submittedName>
</protein>
<dbReference type="EMBL" id="FR773153">
    <property type="protein sequence ID" value="CBY92903.1"/>
    <property type="molecule type" value="Genomic_DNA"/>
</dbReference>
<reference evidence="1 2" key="1">
    <citation type="journal article" date="2011" name="J. Bacteriol.">
        <title>Complete genome sequence of Mycoplasma haemofelis, a hemotropic mycoplasma.</title>
        <authorList>
            <person name="Barker E.N."/>
            <person name="Helps C.R."/>
            <person name="Peters I.R."/>
            <person name="Darby A.C."/>
            <person name="Radford A.D."/>
            <person name="Tasker S."/>
        </authorList>
    </citation>
    <scope>NUCLEOTIDE SEQUENCE [LARGE SCALE GENOMIC DNA]</scope>
    <source>
        <strain evidence="1 2">Langford 1</strain>
    </source>
</reference>
<sequence>MSKAMLAGLGAAGTGVGGLCVYQLSGSDESTKEITISISDLFKASQNKVLLTKTSDASDWNKAWVKYRDANKEREADEWNISGFSGKKTEANAFQEFKDACESKYSIKVRGAGDSNYRRVDDWCTRPKKISELLESEGGIELIPKDDSDNDWTASWKKYRDAHKEGQTNNYKNEDTWKITSWSTDKANETLSTNFKTKCLEQVKQDVVKGKEDKLYGEVKNWCTRVKKVTG</sequence>
<evidence type="ECO:0000313" key="2">
    <source>
        <dbReference type="Proteomes" id="UP000008637"/>
    </source>
</evidence>